<evidence type="ECO:0000313" key="4">
    <source>
        <dbReference type="Proteomes" id="UP000298493"/>
    </source>
</evidence>
<dbReference type="GO" id="GO:0016460">
    <property type="term" value="C:myosin II complex"/>
    <property type="evidence" value="ECO:0007669"/>
    <property type="project" value="TreeGrafter"/>
</dbReference>
<evidence type="ECO:0000256" key="2">
    <source>
        <dbReference type="SAM" id="MobiDB-lite"/>
    </source>
</evidence>
<dbReference type="GO" id="GO:0005737">
    <property type="term" value="C:cytoplasm"/>
    <property type="evidence" value="ECO:0007669"/>
    <property type="project" value="TreeGrafter"/>
</dbReference>
<dbReference type="Proteomes" id="UP000298493">
    <property type="component" value="Unassembled WGS sequence"/>
</dbReference>
<protein>
    <submittedName>
        <fullName evidence="3">GTPase-activating protein</fullName>
    </submittedName>
</protein>
<organism evidence="3 4">
    <name type="scientific">Venturia nashicola</name>
    <dbReference type="NCBI Taxonomy" id="86259"/>
    <lineage>
        <taxon>Eukaryota</taxon>
        <taxon>Fungi</taxon>
        <taxon>Dikarya</taxon>
        <taxon>Ascomycota</taxon>
        <taxon>Pezizomycotina</taxon>
        <taxon>Dothideomycetes</taxon>
        <taxon>Pleosporomycetidae</taxon>
        <taxon>Venturiales</taxon>
        <taxon>Venturiaceae</taxon>
        <taxon>Venturia</taxon>
    </lineage>
</organism>
<feature type="compositionally biased region" description="Low complexity" evidence="2">
    <location>
        <begin position="584"/>
        <end position="606"/>
    </location>
</feature>
<feature type="compositionally biased region" description="Basic residues" evidence="2">
    <location>
        <begin position="508"/>
        <end position="521"/>
    </location>
</feature>
<evidence type="ECO:0000313" key="3">
    <source>
        <dbReference type="EMBL" id="TID22373.1"/>
    </source>
</evidence>
<gene>
    <name evidence="3" type="ORF">E6O75_ATG11167</name>
</gene>
<feature type="coiled-coil region" evidence="1">
    <location>
        <begin position="49"/>
        <end position="118"/>
    </location>
</feature>
<evidence type="ECO:0000256" key="1">
    <source>
        <dbReference type="SAM" id="Coils"/>
    </source>
</evidence>
<dbReference type="GO" id="GO:0000146">
    <property type="term" value="F:microfilament motor activity"/>
    <property type="evidence" value="ECO:0007669"/>
    <property type="project" value="TreeGrafter"/>
</dbReference>
<dbReference type="STRING" id="86259.A0A4Z1P1C7"/>
<keyword evidence="4" id="KW-1185">Reference proteome</keyword>
<dbReference type="PANTHER" id="PTHR45615">
    <property type="entry name" value="MYOSIN HEAVY CHAIN, NON-MUSCLE"/>
    <property type="match status" value="1"/>
</dbReference>
<keyword evidence="1" id="KW-0175">Coiled coil</keyword>
<dbReference type="PANTHER" id="PTHR45615:SF40">
    <property type="entry name" value="MYOSIN HEAVY CHAIN, NON-MUSCLE"/>
    <property type="match status" value="1"/>
</dbReference>
<dbReference type="GO" id="GO:0051015">
    <property type="term" value="F:actin filament binding"/>
    <property type="evidence" value="ECO:0007669"/>
    <property type="project" value="TreeGrafter"/>
</dbReference>
<feature type="compositionally biased region" description="Basic and acidic residues" evidence="2">
    <location>
        <begin position="351"/>
        <end position="367"/>
    </location>
</feature>
<reference evidence="3 4" key="1">
    <citation type="submission" date="2019-04" db="EMBL/GenBank/DDBJ databases">
        <title>High contiguity whole genome sequence and gene annotation resource for two Venturia nashicola isolates.</title>
        <authorList>
            <person name="Prokchorchik M."/>
            <person name="Won K."/>
            <person name="Lee Y."/>
            <person name="Choi E.D."/>
            <person name="Segonzac C."/>
            <person name="Sohn K.H."/>
        </authorList>
    </citation>
    <scope>NUCLEOTIDE SEQUENCE [LARGE SCALE GENOMIC DNA]</scope>
    <source>
        <strain evidence="3 4">PRI2</strain>
    </source>
</reference>
<dbReference type="EMBL" id="SNSC02000008">
    <property type="protein sequence ID" value="TID22373.1"/>
    <property type="molecule type" value="Genomic_DNA"/>
</dbReference>
<proteinExistence type="predicted"/>
<feature type="region of interest" description="Disordered" evidence="2">
    <location>
        <begin position="351"/>
        <end position="374"/>
    </location>
</feature>
<name>A0A4Z1P1C7_9PEZI</name>
<comment type="caution">
    <text evidence="3">The sequence shown here is derived from an EMBL/GenBank/DDBJ whole genome shotgun (WGS) entry which is preliminary data.</text>
</comment>
<sequence length="719" mass="79412">MAAKVAMAFSGPDISEATELMQTLQTTKFELDFERSSRIVEGVAKDEDIRKLRFKIAVMEDEIEELNEQLAKEEERADLVAQDLEDAVAQTGELDATVQQLSHELRMKTRDLEAAEAEVSVMNTFSNDSAKVLREKLALARELGNLKPEVEHLRSQVASNQVLLAEKLSLQRQLGTIQVELENAKRTAERAFAKSGKSGEQHAQYEAQIEVLQKELREAKQTAKDHSEEVEALKQELKTIKKAAKRAEAKDSASEEAEIKLTSQVEELRKELIAEKKERQQAEKAATRLVSTAEAVDKTKAQLDEVRKELAAEKKERQRAEKAALKDTFAGEVNEKVKAQLEELRKELATEKKERQRAEKAIEKETAAGEAQRATLEDKLATFRTKLKATKEKLKEKEVELQKAELAAATNSEGATKAKNPRKRPIAQMDPDAAIGTPGDAVAAKRGKRSFSVAPGDKSTFSITPFLNRTMSLAPEGPDSDEEQVEKEVAPAIESEAEAEASPIIPTKKARKEKAPPKPHIKPLAPASTDKQNTKPKPKRSKSVVPTLEKVIEEEENASQKRPTPIPTEEAEIEDNDHHPPRPTQAAKYKETTTTTKVALTLKPKTNSLKDKPRKSLMSFATFTDEQAPEKKKKRKLLGNSSSGLGKTLFDEDDDDKVAAKPVPGRGLFKARGLAGGAGAFGPKKGLVQKVVLQDEGFQFSPLKKDRKAMALAQSMIGD</sequence>
<feature type="compositionally biased region" description="Low complexity" evidence="2">
    <location>
        <begin position="490"/>
        <end position="507"/>
    </location>
</feature>
<feature type="compositionally biased region" description="Polar residues" evidence="2">
    <location>
        <begin position="459"/>
        <end position="471"/>
    </location>
</feature>
<dbReference type="AlphaFoldDB" id="A0A4Z1P1C7"/>
<accession>A0A4Z1P1C7</accession>
<feature type="region of interest" description="Disordered" evidence="2">
    <location>
        <begin position="405"/>
        <end position="651"/>
    </location>
</feature>
<dbReference type="GO" id="GO:0032982">
    <property type="term" value="C:myosin filament"/>
    <property type="evidence" value="ECO:0007669"/>
    <property type="project" value="TreeGrafter"/>
</dbReference>